<evidence type="ECO:0000313" key="1">
    <source>
        <dbReference type="EMBL" id="RZS59076.1"/>
    </source>
</evidence>
<dbReference type="RefSeq" id="WP_130484194.1">
    <property type="nucleotide sequence ID" value="NZ_SGWW01000001.1"/>
</dbReference>
<evidence type="ECO:0000313" key="2">
    <source>
        <dbReference type="Proteomes" id="UP000293519"/>
    </source>
</evidence>
<keyword evidence="1" id="KW-0808">Transferase</keyword>
<keyword evidence="2" id="KW-1185">Reference proteome</keyword>
<gene>
    <name evidence="1" type="ORF">EV141_0293</name>
</gene>
<comment type="caution">
    <text evidence="1">The sequence shown here is derived from an EMBL/GenBank/DDBJ whole genome shotgun (WGS) entry which is preliminary data.</text>
</comment>
<accession>A0A4Q7LVJ7</accession>
<dbReference type="Gene3D" id="3.20.10.10">
    <property type="entry name" value="D-amino Acid Aminotransferase, subunit A, domain 2"/>
    <property type="match status" value="1"/>
</dbReference>
<dbReference type="GO" id="GO:0016829">
    <property type="term" value="F:lyase activity"/>
    <property type="evidence" value="ECO:0007669"/>
    <property type="project" value="UniProtKB-KW"/>
</dbReference>
<proteinExistence type="predicted"/>
<dbReference type="AlphaFoldDB" id="A0A4Q7LVJ7"/>
<dbReference type="InterPro" id="IPR043132">
    <property type="entry name" value="BCAT-like_C"/>
</dbReference>
<dbReference type="OrthoDB" id="4570776at2"/>
<name>A0A4Q7LVJ7_9MICO</name>
<dbReference type="InterPro" id="IPR036038">
    <property type="entry name" value="Aminotransferase-like"/>
</dbReference>
<dbReference type="EMBL" id="SGWW01000001">
    <property type="protein sequence ID" value="RZS59076.1"/>
    <property type="molecule type" value="Genomic_DNA"/>
</dbReference>
<sequence length="283" mass="29474">MGVPPPPPGVTLSWRPDAAGTDAAFTELSWCDPSVGEVLVADSFRVVGGRARGIEHHLARFLSGAAALRDRGAEVRSAGSATVDLEAFVADARAAIAASSHAHPSTAVFPRIELRERGDARLLMRPSPPLSSSAVLATASHDPRRVPTVKGPDLERLASLRTAAQALGADEAVILDARGRVIEGAYSALLWSRGGRLYAVGTDAARIPSVTERIVGDALRASGDELASAHPTLDELSGAAIWVLSALHGARAVAAWVDGPPVARDPDRDAWLRDALAQALAPV</sequence>
<dbReference type="GO" id="GO:0008483">
    <property type="term" value="F:transaminase activity"/>
    <property type="evidence" value="ECO:0007669"/>
    <property type="project" value="UniProtKB-KW"/>
</dbReference>
<protein>
    <submittedName>
        <fullName evidence="1">Branched-subunit amino acid aminotransferase/4-amino-4-deoxychorismate lyase</fullName>
    </submittedName>
</protein>
<dbReference type="Proteomes" id="UP000293519">
    <property type="component" value="Unassembled WGS sequence"/>
</dbReference>
<keyword evidence="1" id="KW-0456">Lyase</keyword>
<reference evidence="1 2" key="1">
    <citation type="journal article" date="2015" name="Stand. Genomic Sci.">
        <title>Genomic Encyclopedia of Bacterial and Archaeal Type Strains, Phase III: the genomes of soil and plant-associated and newly described type strains.</title>
        <authorList>
            <person name="Whitman W.B."/>
            <person name="Woyke T."/>
            <person name="Klenk H.P."/>
            <person name="Zhou Y."/>
            <person name="Lilburn T.G."/>
            <person name="Beck B.J."/>
            <person name="De Vos P."/>
            <person name="Vandamme P."/>
            <person name="Eisen J.A."/>
            <person name="Garrity G."/>
            <person name="Hugenholtz P."/>
            <person name="Kyrpides N.C."/>
        </authorList>
    </citation>
    <scope>NUCLEOTIDE SEQUENCE [LARGE SCALE GENOMIC DNA]</scope>
    <source>
        <strain evidence="1 2">CV2</strain>
    </source>
</reference>
<keyword evidence="1" id="KW-0032">Aminotransferase</keyword>
<organism evidence="1 2">
    <name type="scientific">Microcella putealis</name>
    <dbReference type="NCBI Taxonomy" id="337005"/>
    <lineage>
        <taxon>Bacteria</taxon>
        <taxon>Bacillati</taxon>
        <taxon>Actinomycetota</taxon>
        <taxon>Actinomycetes</taxon>
        <taxon>Micrococcales</taxon>
        <taxon>Microbacteriaceae</taxon>
        <taxon>Microcella</taxon>
    </lineage>
</organism>
<dbReference type="SUPFAM" id="SSF56752">
    <property type="entry name" value="D-aminoacid aminotransferase-like PLP-dependent enzymes"/>
    <property type="match status" value="1"/>
</dbReference>
<dbReference type="Pfam" id="PF01063">
    <property type="entry name" value="Aminotran_4"/>
    <property type="match status" value="1"/>
</dbReference>
<dbReference type="InterPro" id="IPR001544">
    <property type="entry name" value="Aminotrans_IV"/>
</dbReference>